<dbReference type="AlphaFoldDB" id="B6JUW2"/>
<dbReference type="VEuPathDB" id="FungiDB:SJAG_00023"/>
<name>B6JUW2_SCHJY</name>
<dbReference type="HOGENOM" id="CLU_154051_0_0_1"/>
<protein>
    <submittedName>
        <fullName evidence="1">Uncharacterized protein</fullName>
    </submittedName>
</protein>
<evidence type="ECO:0000313" key="2">
    <source>
        <dbReference type="Proteomes" id="UP000001744"/>
    </source>
</evidence>
<evidence type="ECO:0000313" key="1">
    <source>
        <dbReference type="EMBL" id="EEB05032.2"/>
    </source>
</evidence>
<dbReference type="EMBL" id="KE651166">
    <property type="protein sequence ID" value="EEB05032.2"/>
    <property type="molecule type" value="Genomic_DNA"/>
</dbReference>
<gene>
    <name evidence="1" type="ORF">SJAG_00023</name>
</gene>
<dbReference type="RefSeq" id="XP_002171325.2">
    <property type="nucleotide sequence ID" value="XM_002171289.2"/>
</dbReference>
<organism evidence="1 2">
    <name type="scientific">Schizosaccharomyces japonicus (strain yFS275 / FY16936)</name>
    <name type="common">Fission yeast</name>
    <dbReference type="NCBI Taxonomy" id="402676"/>
    <lineage>
        <taxon>Eukaryota</taxon>
        <taxon>Fungi</taxon>
        <taxon>Dikarya</taxon>
        <taxon>Ascomycota</taxon>
        <taxon>Taphrinomycotina</taxon>
        <taxon>Schizosaccharomycetes</taxon>
        <taxon>Schizosaccharomycetales</taxon>
        <taxon>Schizosaccharomycetaceae</taxon>
        <taxon>Schizosaccharomyces</taxon>
    </lineage>
</organism>
<proteinExistence type="predicted"/>
<keyword evidence="2" id="KW-1185">Reference proteome</keyword>
<dbReference type="Proteomes" id="UP000001744">
    <property type="component" value="Unassembled WGS sequence"/>
</dbReference>
<sequence>MLLTFTSQRLLWMTCFIPISLFHKHCNNCLVINMADLLKDILGCKLFNLLDIWEDHLSDDTCFKYEKADPANPNALTVTAITANEAMISRITVVGAKPVQPYLDYIAEWSRKAAEELSANGIAPENWKITRQDVNEFA</sequence>
<dbReference type="GeneID" id="7050972"/>
<dbReference type="JaponicusDB" id="SJAG_00023"/>
<reference evidence="1 2" key="1">
    <citation type="journal article" date="2011" name="Science">
        <title>Comparative functional genomics of the fission yeasts.</title>
        <authorList>
            <person name="Rhind N."/>
            <person name="Chen Z."/>
            <person name="Yassour M."/>
            <person name="Thompson D.A."/>
            <person name="Haas B.J."/>
            <person name="Habib N."/>
            <person name="Wapinski I."/>
            <person name="Roy S."/>
            <person name="Lin M.F."/>
            <person name="Heiman D.I."/>
            <person name="Young S.K."/>
            <person name="Furuya K."/>
            <person name="Guo Y."/>
            <person name="Pidoux A."/>
            <person name="Chen H.M."/>
            <person name="Robbertse B."/>
            <person name="Goldberg J.M."/>
            <person name="Aoki K."/>
            <person name="Bayne E.H."/>
            <person name="Berlin A.M."/>
            <person name="Desjardins C.A."/>
            <person name="Dobbs E."/>
            <person name="Dukaj L."/>
            <person name="Fan L."/>
            <person name="FitzGerald M.G."/>
            <person name="French C."/>
            <person name="Gujja S."/>
            <person name="Hansen K."/>
            <person name="Keifenheim D."/>
            <person name="Levin J.Z."/>
            <person name="Mosher R.A."/>
            <person name="Mueller C.A."/>
            <person name="Pfiffner J."/>
            <person name="Priest M."/>
            <person name="Russ C."/>
            <person name="Smialowska A."/>
            <person name="Swoboda P."/>
            <person name="Sykes S.M."/>
            <person name="Vaughn M."/>
            <person name="Vengrova S."/>
            <person name="Yoder R."/>
            <person name="Zeng Q."/>
            <person name="Allshire R."/>
            <person name="Baulcombe D."/>
            <person name="Birren B.W."/>
            <person name="Brown W."/>
            <person name="Ekwall K."/>
            <person name="Kellis M."/>
            <person name="Leatherwood J."/>
            <person name="Levin H."/>
            <person name="Margalit H."/>
            <person name="Martienssen R."/>
            <person name="Nieduszynski C.A."/>
            <person name="Spatafora J.W."/>
            <person name="Friedman N."/>
            <person name="Dalgaard J.Z."/>
            <person name="Baumann P."/>
            <person name="Niki H."/>
            <person name="Regev A."/>
            <person name="Nusbaum C."/>
        </authorList>
    </citation>
    <scope>NUCLEOTIDE SEQUENCE [LARGE SCALE GENOMIC DNA]</scope>
    <source>
        <strain evidence="2">yFS275 / FY16936</strain>
    </source>
</reference>
<accession>B6JUW2</accession>